<evidence type="ECO:0000256" key="1">
    <source>
        <dbReference type="SAM" id="Coils"/>
    </source>
</evidence>
<protein>
    <recommendedName>
        <fullName evidence="3">Fibrous sheath-interacting protein 2</fullName>
    </recommendedName>
</protein>
<reference evidence="2" key="1">
    <citation type="submission" date="2015-11" db="EMBL/GenBank/DDBJ databases">
        <title>De novo transcriptome assembly of four potential Pierce s Disease insect vectors from Arizona vineyards.</title>
        <authorList>
            <person name="Tassone E.E."/>
        </authorList>
    </citation>
    <scope>NUCLEOTIDE SEQUENCE</scope>
</reference>
<name>A0A1B6EJS3_9HEMI</name>
<dbReference type="EMBL" id="GECZ01031589">
    <property type="protein sequence ID" value="JAS38180.1"/>
    <property type="molecule type" value="Transcribed_RNA"/>
</dbReference>
<evidence type="ECO:0000313" key="2">
    <source>
        <dbReference type="EMBL" id="JAS38180.1"/>
    </source>
</evidence>
<organism evidence="2">
    <name type="scientific">Cuerna arida</name>
    <dbReference type="NCBI Taxonomy" id="1464854"/>
    <lineage>
        <taxon>Eukaryota</taxon>
        <taxon>Metazoa</taxon>
        <taxon>Ecdysozoa</taxon>
        <taxon>Arthropoda</taxon>
        <taxon>Hexapoda</taxon>
        <taxon>Insecta</taxon>
        <taxon>Pterygota</taxon>
        <taxon>Neoptera</taxon>
        <taxon>Paraneoptera</taxon>
        <taxon>Hemiptera</taxon>
        <taxon>Auchenorrhyncha</taxon>
        <taxon>Membracoidea</taxon>
        <taxon>Cicadellidae</taxon>
        <taxon>Cicadellinae</taxon>
        <taxon>Proconiini</taxon>
        <taxon>Cuerna</taxon>
    </lineage>
</organism>
<feature type="coiled-coil region" evidence="1">
    <location>
        <begin position="201"/>
        <end position="235"/>
    </location>
</feature>
<dbReference type="InterPro" id="IPR038891">
    <property type="entry name" value="FSIP2"/>
</dbReference>
<gene>
    <name evidence="2" type="ORF">g.27574</name>
</gene>
<dbReference type="PANTHER" id="PTHR47315:SF3">
    <property type="entry name" value="FIBROUS SHEATH-INTERACTING PROTEIN 2-LIKE"/>
    <property type="match status" value="1"/>
</dbReference>
<dbReference type="PANTHER" id="PTHR47315">
    <property type="entry name" value="FIBROUS SHEATH INTERACTING PROTEIN 2"/>
    <property type="match status" value="1"/>
</dbReference>
<sequence length="675" mass="78923">MMDASEFTYSDMLTLRPEWDLAASVPRPKGANLPHGLPLWNKKPLNSKLPLLAGPSGPIVFTRGKLGEKLWKSAPGSHFRLSDPYSREVRFDYEPAHDKHLRSWLRRPDTLQTLRDQGLITPKLRVKCSVDQYNLYRQFLYNLYSDALRREAEERENSITEKMMLKKAYAEAEKDAAKCKRFEDASSKRLSNAKYMDMLQAQRLENCKKRLQRIVDRAKEAEERKQEDLAQRKQRMEAFDKRIQKRITAANNLERKNKIKAMKAWHQQDVEKKKQFEQRKRNRELENKHKAEKRWKTKVEEQNKQIAKETFLREQRKQIKEKFQQDYMKRMQKKWIKMEEELNNRKCEGALAKVRGLREKSIKEIMHSVTEAYTTRRSLIRLSKDEGAMGTLKEHIEQTLKEIRYDLEPYIVIAHAKARLERQENVPLPVSGAIKFLLEQSVVEWTATQLTQTLETTAQKVLSAIDDIRLSPATNTNENRSLSLRKSSLSTFHKKQSITSEKTARISQVEVIPVLKNVDELAVDVEQLRSTKDRPPTPMPSITTLTQVLFKEPDKEEFEEEDYSEFPFIEQKKLKIAIGDVSNKIYRMIPTRVRTVVESRSYDRISTTSSDPADNLPENKPVAKLCSLLLFEATVKDHVLTKIVDRIILNFMQDIDLTPSYLRLKIRQKLEAAKP</sequence>
<dbReference type="AlphaFoldDB" id="A0A1B6EJS3"/>
<proteinExistence type="predicted"/>
<keyword evidence="1" id="KW-0175">Coiled coil</keyword>
<accession>A0A1B6EJS3</accession>
<evidence type="ECO:0008006" key="3">
    <source>
        <dbReference type="Google" id="ProtNLM"/>
    </source>
</evidence>